<dbReference type="AlphaFoldDB" id="A0A2U8WA77"/>
<proteinExistence type="predicted"/>
<dbReference type="RefSeq" id="WP_109893450.1">
    <property type="nucleotide sequence ID" value="NZ_CP029550.1"/>
</dbReference>
<evidence type="ECO:0000313" key="2">
    <source>
        <dbReference type="EMBL" id="AWN43037.1"/>
    </source>
</evidence>
<keyword evidence="1" id="KW-0175">Coiled coil</keyword>
<dbReference type="KEGG" id="mets:DK389_24275"/>
<dbReference type="Pfam" id="PF02482">
    <property type="entry name" value="Ribosomal_S30AE"/>
    <property type="match status" value="1"/>
</dbReference>
<dbReference type="Gene3D" id="3.30.160.100">
    <property type="entry name" value="Ribosome hibernation promotion factor-like"/>
    <property type="match status" value="1"/>
</dbReference>
<gene>
    <name evidence="2" type="primary">raiA</name>
    <name evidence="2" type="ORF">DK389_24275</name>
</gene>
<dbReference type="EMBL" id="CP029550">
    <property type="protein sequence ID" value="AWN43037.1"/>
    <property type="molecule type" value="Genomic_DNA"/>
</dbReference>
<feature type="coiled-coil region" evidence="1">
    <location>
        <begin position="79"/>
        <end position="106"/>
    </location>
</feature>
<organism evidence="2 3">
    <name type="scientific">Methylobacterium durans</name>
    <dbReference type="NCBI Taxonomy" id="2202825"/>
    <lineage>
        <taxon>Bacteria</taxon>
        <taxon>Pseudomonadati</taxon>
        <taxon>Pseudomonadota</taxon>
        <taxon>Alphaproteobacteria</taxon>
        <taxon>Hyphomicrobiales</taxon>
        <taxon>Methylobacteriaceae</taxon>
        <taxon>Methylobacterium</taxon>
    </lineage>
</organism>
<sequence>MLENAARSIFVQSSNVDLGDVLPQYARASILQTVRKYFGRLESSSVHFNREGPLYKCTVTIQVGTLKTMSGEAQLKDAYAAFRSALEKVAKQLRRAKRELREDKATRIDKDIALAERPILRRKAASSVRQPVHTITHLVEVAREPTPVELDQDSPYRIAAE</sequence>
<protein>
    <submittedName>
        <fullName evidence="2">Ribosome-associated translation inhibitor RaiA</fullName>
    </submittedName>
</protein>
<dbReference type="InterPro" id="IPR036567">
    <property type="entry name" value="RHF-like"/>
</dbReference>
<dbReference type="NCBIfam" id="TIGR00741">
    <property type="entry name" value="yfiA"/>
    <property type="match status" value="1"/>
</dbReference>
<accession>A0A2U8WA77</accession>
<keyword evidence="3" id="KW-1185">Reference proteome</keyword>
<reference evidence="3" key="1">
    <citation type="submission" date="2018-05" db="EMBL/GenBank/DDBJ databases">
        <title>Complete Genome Sequence of Methylobacterium sp. 17SD2-17.</title>
        <authorList>
            <person name="Srinivasan S."/>
        </authorList>
    </citation>
    <scope>NUCLEOTIDE SEQUENCE [LARGE SCALE GENOMIC DNA]</scope>
    <source>
        <strain evidence="3">17SD2-17</strain>
    </source>
</reference>
<evidence type="ECO:0000313" key="3">
    <source>
        <dbReference type="Proteomes" id="UP000245926"/>
    </source>
</evidence>
<dbReference type="OrthoDB" id="8018648at2"/>
<dbReference type="Proteomes" id="UP000245926">
    <property type="component" value="Chromosome"/>
</dbReference>
<evidence type="ECO:0000256" key="1">
    <source>
        <dbReference type="SAM" id="Coils"/>
    </source>
</evidence>
<dbReference type="SUPFAM" id="SSF69754">
    <property type="entry name" value="Ribosome binding protein Y (YfiA homologue)"/>
    <property type="match status" value="1"/>
</dbReference>
<dbReference type="InterPro" id="IPR003489">
    <property type="entry name" value="RHF/RaiA"/>
</dbReference>
<name>A0A2U8WA77_9HYPH</name>